<gene>
    <name evidence="1" type="ORF">NCTC11546_01025</name>
</gene>
<name>A0A2X2RU43_CAPOC</name>
<dbReference type="Proteomes" id="UP000249891">
    <property type="component" value="Unassembled WGS sequence"/>
</dbReference>
<reference evidence="1 2" key="1">
    <citation type="submission" date="2018-06" db="EMBL/GenBank/DDBJ databases">
        <authorList>
            <consortium name="Pathogen Informatics"/>
            <person name="Doyle S."/>
        </authorList>
    </citation>
    <scope>NUCLEOTIDE SEQUENCE [LARGE SCALE GENOMIC DNA]</scope>
    <source>
        <strain evidence="1 2">NCTC11546</strain>
    </source>
</reference>
<accession>A0A2X2RU43</accession>
<evidence type="ECO:0000313" key="2">
    <source>
        <dbReference type="Proteomes" id="UP000249891"/>
    </source>
</evidence>
<organism evidence="1 2">
    <name type="scientific">Capnocytophaga ochracea</name>
    <dbReference type="NCBI Taxonomy" id="1018"/>
    <lineage>
        <taxon>Bacteria</taxon>
        <taxon>Pseudomonadati</taxon>
        <taxon>Bacteroidota</taxon>
        <taxon>Flavobacteriia</taxon>
        <taxon>Flavobacteriales</taxon>
        <taxon>Flavobacteriaceae</taxon>
        <taxon>Capnocytophaga</taxon>
    </lineage>
</organism>
<protein>
    <submittedName>
        <fullName evidence="1">Uncharacterized protein</fullName>
    </submittedName>
</protein>
<evidence type="ECO:0000313" key="1">
    <source>
        <dbReference type="EMBL" id="SQA77805.1"/>
    </source>
</evidence>
<dbReference type="EMBL" id="UARG01000017">
    <property type="protein sequence ID" value="SQA77805.1"/>
    <property type="molecule type" value="Genomic_DNA"/>
</dbReference>
<sequence length="51" mass="5618">MFNVYSSIGPRSPEGGQPVKRGKLPIAFLEGEVKCRRDFLGFSMLINVSST</sequence>
<dbReference type="AlphaFoldDB" id="A0A2X2RU43"/>
<proteinExistence type="predicted"/>